<name>A0A645D3W6_9ZZZZ</name>
<dbReference type="PROSITE" id="PS00470">
    <property type="entry name" value="IDH_IMDH"/>
    <property type="match status" value="1"/>
</dbReference>
<dbReference type="EMBL" id="VSSQ01032669">
    <property type="protein sequence ID" value="MPM84004.1"/>
    <property type="molecule type" value="Genomic_DNA"/>
</dbReference>
<keyword evidence="11" id="KW-0464">Manganese</keyword>
<organism evidence="14">
    <name type="scientific">bioreactor metagenome</name>
    <dbReference type="NCBI Taxonomy" id="1076179"/>
    <lineage>
        <taxon>unclassified sequences</taxon>
        <taxon>metagenomes</taxon>
        <taxon>ecological metagenomes</taxon>
    </lineage>
</organism>
<accession>A0A645D3W6</accession>
<keyword evidence="10" id="KW-0520">NAD</keyword>
<dbReference type="Pfam" id="PF00180">
    <property type="entry name" value="Iso_dh"/>
    <property type="match status" value="1"/>
</dbReference>
<keyword evidence="8" id="KW-0460">Magnesium</keyword>
<dbReference type="AlphaFoldDB" id="A0A645D3W6"/>
<keyword evidence="7" id="KW-0479">Metal-binding</keyword>
<sequence length="294" mass="32206">MESDAILFGAIGDPKYDNNPAAKIRPEQGLLKMRKSLGLYANIRPVEIYSKLIDRSPLKESVVKDVNLIVVRELTGGIYFGEPRGRSEDGKRAFDTSLYSDSEIERISRVAFKMARKRKGKVTLVDKANVLATSRLWREVVSTLHKNEFSDVQLDFLFVDNAAMQLVTDPGRFDVILTENLFGDILSDQASVLTGSIGLLPSSSIGVHTPLFEPIHGSFPQGAGKNIANPIATILSAAMMLESAFDMSIEALSIKKGCEEAINNGILTPELAKEAKSYTTSNIGDYISDYVAKN</sequence>
<feature type="domain" description="Isopropylmalate dehydrogenase-like" evidence="13">
    <location>
        <begin position="1"/>
        <end position="287"/>
    </location>
</feature>
<keyword evidence="12" id="KW-0100">Branched-chain amino acid biosynthesis</keyword>
<dbReference type="GO" id="GO:0009098">
    <property type="term" value="P:L-leucine biosynthetic process"/>
    <property type="evidence" value="ECO:0007669"/>
    <property type="project" value="UniProtKB-KW"/>
</dbReference>
<evidence type="ECO:0000256" key="7">
    <source>
        <dbReference type="ARBA" id="ARBA00022723"/>
    </source>
</evidence>
<dbReference type="InterPro" id="IPR024084">
    <property type="entry name" value="IsoPropMal-DH-like_dom"/>
</dbReference>
<dbReference type="GO" id="GO:0005829">
    <property type="term" value="C:cytosol"/>
    <property type="evidence" value="ECO:0007669"/>
    <property type="project" value="TreeGrafter"/>
</dbReference>
<protein>
    <recommendedName>
        <fullName evidence="4">3-isopropylmalate dehydrogenase</fullName>
        <ecNumber evidence="4">1.1.1.85</ecNumber>
    </recommendedName>
</protein>
<comment type="subunit">
    <text evidence="3">Homodimer.</text>
</comment>
<dbReference type="GO" id="GO:0051287">
    <property type="term" value="F:NAD binding"/>
    <property type="evidence" value="ECO:0007669"/>
    <property type="project" value="InterPro"/>
</dbReference>
<dbReference type="NCBIfam" id="TIGR00169">
    <property type="entry name" value="leuB"/>
    <property type="match status" value="1"/>
</dbReference>
<evidence type="ECO:0000256" key="2">
    <source>
        <dbReference type="ARBA" id="ARBA00001946"/>
    </source>
</evidence>
<evidence type="ECO:0000256" key="6">
    <source>
        <dbReference type="ARBA" id="ARBA00022605"/>
    </source>
</evidence>
<gene>
    <name evidence="14" type="primary">leuB_19</name>
    <name evidence="14" type="ORF">SDC9_131074</name>
</gene>
<dbReference type="PANTHER" id="PTHR42979:SF1">
    <property type="entry name" value="3-ISOPROPYLMALATE DEHYDROGENASE"/>
    <property type="match status" value="1"/>
</dbReference>
<dbReference type="EC" id="1.1.1.85" evidence="4"/>
<dbReference type="Gene3D" id="3.40.718.10">
    <property type="entry name" value="Isopropylmalate Dehydrogenase"/>
    <property type="match status" value="1"/>
</dbReference>
<evidence type="ECO:0000256" key="12">
    <source>
        <dbReference type="ARBA" id="ARBA00023304"/>
    </source>
</evidence>
<comment type="caution">
    <text evidence="14">The sequence shown here is derived from an EMBL/GenBank/DDBJ whole genome shotgun (WGS) entry which is preliminary data.</text>
</comment>
<dbReference type="InterPro" id="IPR019818">
    <property type="entry name" value="IsoCit/isopropylmalate_DH_CS"/>
</dbReference>
<dbReference type="GO" id="GO:0000287">
    <property type="term" value="F:magnesium ion binding"/>
    <property type="evidence" value="ECO:0007669"/>
    <property type="project" value="InterPro"/>
</dbReference>
<reference evidence="14" key="1">
    <citation type="submission" date="2019-08" db="EMBL/GenBank/DDBJ databases">
        <authorList>
            <person name="Kucharzyk K."/>
            <person name="Murdoch R.W."/>
            <person name="Higgins S."/>
            <person name="Loffler F."/>
        </authorList>
    </citation>
    <scope>NUCLEOTIDE SEQUENCE</scope>
</reference>
<evidence type="ECO:0000256" key="1">
    <source>
        <dbReference type="ARBA" id="ARBA00001936"/>
    </source>
</evidence>
<dbReference type="SUPFAM" id="SSF53659">
    <property type="entry name" value="Isocitrate/Isopropylmalate dehydrogenase-like"/>
    <property type="match status" value="1"/>
</dbReference>
<evidence type="ECO:0000259" key="13">
    <source>
        <dbReference type="SMART" id="SM01329"/>
    </source>
</evidence>
<comment type="cofactor">
    <cofactor evidence="2">
        <name>Mg(2+)</name>
        <dbReference type="ChEBI" id="CHEBI:18420"/>
    </cofactor>
</comment>
<evidence type="ECO:0000256" key="11">
    <source>
        <dbReference type="ARBA" id="ARBA00023211"/>
    </source>
</evidence>
<keyword evidence="9 14" id="KW-0560">Oxidoreductase</keyword>
<evidence type="ECO:0000256" key="8">
    <source>
        <dbReference type="ARBA" id="ARBA00022842"/>
    </source>
</evidence>
<comment type="cofactor">
    <cofactor evidence="1">
        <name>Mn(2+)</name>
        <dbReference type="ChEBI" id="CHEBI:29035"/>
    </cofactor>
</comment>
<proteinExistence type="predicted"/>
<evidence type="ECO:0000313" key="14">
    <source>
        <dbReference type="EMBL" id="MPM84004.1"/>
    </source>
</evidence>
<evidence type="ECO:0000256" key="3">
    <source>
        <dbReference type="ARBA" id="ARBA00011738"/>
    </source>
</evidence>
<dbReference type="PANTHER" id="PTHR42979">
    <property type="entry name" value="3-ISOPROPYLMALATE DEHYDROGENASE"/>
    <property type="match status" value="1"/>
</dbReference>
<dbReference type="FunFam" id="3.40.718.10:FF:000006">
    <property type="entry name" value="3-isopropylmalate dehydrogenase"/>
    <property type="match status" value="1"/>
</dbReference>
<evidence type="ECO:0000256" key="10">
    <source>
        <dbReference type="ARBA" id="ARBA00023027"/>
    </source>
</evidence>
<dbReference type="InterPro" id="IPR004429">
    <property type="entry name" value="Isopropylmalate_DH"/>
</dbReference>
<keyword evidence="5" id="KW-0432">Leucine biosynthesis</keyword>
<evidence type="ECO:0000256" key="5">
    <source>
        <dbReference type="ARBA" id="ARBA00022430"/>
    </source>
</evidence>
<dbReference type="SMART" id="SM01329">
    <property type="entry name" value="Iso_dh"/>
    <property type="match status" value="1"/>
</dbReference>
<evidence type="ECO:0000256" key="4">
    <source>
        <dbReference type="ARBA" id="ARBA00013101"/>
    </source>
</evidence>
<evidence type="ECO:0000256" key="9">
    <source>
        <dbReference type="ARBA" id="ARBA00023002"/>
    </source>
</evidence>
<dbReference type="GO" id="GO:0003862">
    <property type="term" value="F:3-isopropylmalate dehydrogenase activity"/>
    <property type="evidence" value="ECO:0007669"/>
    <property type="project" value="UniProtKB-EC"/>
</dbReference>
<keyword evidence="6" id="KW-0028">Amino-acid biosynthesis</keyword>